<dbReference type="EMBL" id="JBEPSB010000002">
    <property type="protein sequence ID" value="MET4559641.1"/>
    <property type="molecule type" value="Genomic_DNA"/>
</dbReference>
<accession>A0ABV2PFT0</accession>
<proteinExistence type="predicted"/>
<dbReference type="Proteomes" id="UP001549363">
    <property type="component" value="Unassembled WGS sequence"/>
</dbReference>
<evidence type="ECO:0000313" key="2">
    <source>
        <dbReference type="Proteomes" id="UP001549363"/>
    </source>
</evidence>
<evidence type="ECO:0008006" key="3">
    <source>
        <dbReference type="Google" id="ProtNLM"/>
    </source>
</evidence>
<dbReference type="InterPro" id="IPR058600">
    <property type="entry name" value="YhjD-like"/>
</dbReference>
<gene>
    <name evidence="1" type="ORF">ABIA69_000784</name>
</gene>
<dbReference type="Pfam" id="PF26325">
    <property type="entry name" value="YhjD"/>
    <property type="match status" value="1"/>
</dbReference>
<keyword evidence="2" id="KW-1185">Reference proteome</keyword>
<protein>
    <recommendedName>
        <fullName evidence="3">Aconitate hydratase</fullName>
    </recommendedName>
</protein>
<evidence type="ECO:0000313" key="1">
    <source>
        <dbReference type="EMBL" id="MET4559641.1"/>
    </source>
</evidence>
<organism evidence="1 2">
    <name type="scientific">Lysinibacillus parviboronicapiens</name>
    <dbReference type="NCBI Taxonomy" id="436516"/>
    <lineage>
        <taxon>Bacteria</taxon>
        <taxon>Bacillati</taxon>
        <taxon>Bacillota</taxon>
        <taxon>Bacilli</taxon>
        <taxon>Bacillales</taxon>
        <taxon>Bacillaceae</taxon>
        <taxon>Lysinibacillus</taxon>
    </lineage>
</organism>
<reference evidence="1 2" key="1">
    <citation type="submission" date="2024-06" db="EMBL/GenBank/DDBJ databases">
        <title>Sorghum-associated microbial communities from plants grown in Nebraska, USA.</title>
        <authorList>
            <person name="Schachtman D."/>
        </authorList>
    </citation>
    <scope>NUCLEOTIDE SEQUENCE [LARGE SCALE GENOMIC DNA]</scope>
    <source>
        <strain evidence="1 2">736</strain>
    </source>
</reference>
<name>A0ABV2PFT0_9BACI</name>
<sequence length="116" mass="13723">MINSEQRQLLHQFLLLDLAVRSLQQDYKTIEHLKMKTVYLPLLDSLLKDLRKDSFSLKRQLASQQIRVVGWHRINEYFSDIQVATAGNDEWLRYANQALKTEVEQLLFSHIKKPLT</sequence>
<comment type="caution">
    <text evidence="1">The sequence shown here is derived from an EMBL/GenBank/DDBJ whole genome shotgun (WGS) entry which is preliminary data.</text>
</comment>